<dbReference type="Pfam" id="PF02687">
    <property type="entry name" value="FtsX"/>
    <property type="match status" value="1"/>
</dbReference>
<organism evidence="10 11">
    <name type="scientific">Flavobacterium aquatile LMG 4008 = ATCC 11947</name>
    <dbReference type="NCBI Taxonomy" id="1453498"/>
    <lineage>
        <taxon>Bacteria</taxon>
        <taxon>Pseudomonadati</taxon>
        <taxon>Bacteroidota</taxon>
        <taxon>Flavobacteriia</taxon>
        <taxon>Flavobacteriales</taxon>
        <taxon>Flavobacteriaceae</taxon>
        <taxon>Flavobacterium</taxon>
    </lineage>
</organism>
<dbReference type="GO" id="GO:0044874">
    <property type="term" value="P:lipoprotein localization to outer membrane"/>
    <property type="evidence" value="ECO:0007669"/>
    <property type="project" value="TreeGrafter"/>
</dbReference>
<dbReference type="InterPro" id="IPR051447">
    <property type="entry name" value="Lipoprotein-release_system"/>
</dbReference>
<feature type="transmembrane region" description="Helical" evidence="7">
    <location>
        <begin position="326"/>
        <end position="353"/>
    </location>
</feature>
<comment type="caution">
    <text evidence="10">The sequence shown here is derived from an EMBL/GenBank/DDBJ whole genome shotgun (WGS) entry which is preliminary data.</text>
</comment>
<evidence type="ECO:0000313" key="10">
    <source>
        <dbReference type="EMBL" id="KGD67792.1"/>
    </source>
</evidence>
<protein>
    <submittedName>
        <fullName evidence="10">Membrane protein</fullName>
    </submittedName>
</protein>
<evidence type="ECO:0000256" key="2">
    <source>
        <dbReference type="ARBA" id="ARBA00005236"/>
    </source>
</evidence>
<reference evidence="10 11" key="1">
    <citation type="submission" date="2014-09" db="EMBL/GenBank/DDBJ databases">
        <title>Whole Genome Shotgun of Flavobacterium aquatile LMG 4008.</title>
        <authorList>
            <person name="Gale A.N."/>
            <person name="Pipes S.E."/>
            <person name="Newman J.D."/>
        </authorList>
    </citation>
    <scope>NUCLEOTIDE SEQUENCE [LARGE SCALE GENOMIC DNA]</scope>
    <source>
        <strain evidence="10 11">LMG 4008</strain>
    </source>
</reference>
<keyword evidence="3" id="KW-1003">Cell membrane</keyword>
<dbReference type="Proteomes" id="UP000029554">
    <property type="component" value="Unassembled WGS sequence"/>
</dbReference>
<keyword evidence="11" id="KW-1185">Reference proteome</keyword>
<dbReference type="Pfam" id="PF12704">
    <property type="entry name" value="MacB_PCD"/>
    <property type="match status" value="1"/>
</dbReference>
<keyword evidence="5 7" id="KW-1133">Transmembrane helix</keyword>
<dbReference type="GO" id="GO:0098797">
    <property type="term" value="C:plasma membrane protein complex"/>
    <property type="evidence" value="ECO:0007669"/>
    <property type="project" value="TreeGrafter"/>
</dbReference>
<evidence type="ECO:0000256" key="1">
    <source>
        <dbReference type="ARBA" id="ARBA00004651"/>
    </source>
</evidence>
<evidence type="ECO:0000256" key="4">
    <source>
        <dbReference type="ARBA" id="ARBA00022692"/>
    </source>
</evidence>
<dbReference type="PANTHER" id="PTHR30489">
    <property type="entry name" value="LIPOPROTEIN-RELEASING SYSTEM TRANSMEMBRANE PROTEIN LOLE"/>
    <property type="match status" value="1"/>
</dbReference>
<comment type="subcellular location">
    <subcellularLocation>
        <location evidence="1">Cell membrane</location>
        <topology evidence="1">Multi-pass membrane protein</topology>
    </subcellularLocation>
</comment>
<dbReference type="eggNOG" id="COG4591">
    <property type="taxonomic scope" value="Bacteria"/>
</dbReference>
<dbReference type="InterPro" id="IPR025857">
    <property type="entry name" value="MacB_PCD"/>
</dbReference>
<dbReference type="OrthoDB" id="9770036at2"/>
<dbReference type="RefSeq" id="WP_035127300.1">
    <property type="nucleotide sequence ID" value="NZ_JRHH01000004.1"/>
</dbReference>
<evidence type="ECO:0000259" key="9">
    <source>
        <dbReference type="Pfam" id="PF12704"/>
    </source>
</evidence>
<dbReference type="InterPro" id="IPR003838">
    <property type="entry name" value="ABC3_permease_C"/>
</dbReference>
<dbReference type="STRING" id="1453498.LG45_11770"/>
<name>A0A095ST81_9FLAO</name>
<evidence type="ECO:0000256" key="3">
    <source>
        <dbReference type="ARBA" id="ARBA00022475"/>
    </source>
</evidence>
<evidence type="ECO:0000256" key="6">
    <source>
        <dbReference type="ARBA" id="ARBA00023136"/>
    </source>
</evidence>
<evidence type="ECO:0000256" key="7">
    <source>
        <dbReference type="SAM" id="Phobius"/>
    </source>
</evidence>
<proteinExistence type="inferred from homology"/>
<gene>
    <name evidence="10" type="ORF">LG45_11770</name>
</gene>
<dbReference type="PANTHER" id="PTHR30489:SF0">
    <property type="entry name" value="LIPOPROTEIN-RELEASING SYSTEM TRANSMEMBRANE PROTEIN LOLE"/>
    <property type="match status" value="1"/>
</dbReference>
<accession>A0A095ST81</accession>
<sequence length="407" mass="44562">MNINSAIAKTYIVSNKKLTAVAVMGVVLGMSIYIFMNSLLVGFDKSSSASIFKSTSHIRVYKDDEISKPLIEDTNSKPIIINPKIVPVNNTIINPNLVIETILKQKEVIVVTPQVNSNVFFNNGKSQISGISVGIKPDEANLMFDIKSFMVEGDFELLKSNPNGIVIGSGISEKMNLTINDNLNLTSSKGINRTFKIIGIFKTNNSITDKTRSYINIATAQQLLKEGTSYITDINVNISDPEEAETVAKKIEILTGYKAEGWKQANETFMAANKMRKIIITFVSLTILLVAGFGIYNILNMTVSQKINDIAILKAMGFKGKDVIRIFVTQAVSIGIMGVIGGIIVAIILIAILKRVYVGGDIGYFPIDYEFKKFVQGVVIGLVITFFAGYIPAKKAANVDPVEILRK</sequence>
<evidence type="ECO:0000259" key="8">
    <source>
        <dbReference type="Pfam" id="PF02687"/>
    </source>
</evidence>
<keyword evidence="4 7" id="KW-0812">Transmembrane</keyword>
<feature type="transmembrane region" description="Helical" evidence="7">
    <location>
        <begin position="374"/>
        <end position="393"/>
    </location>
</feature>
<feature type="domain" description="ABC3 transporter permease C-terminal" evidence="8">
    <location>
        <begin position="282"/>
        <end position="401"/>
    </location>
</feature>
<feature type="domain" description="MacB-like periplasmic core" evidence="9">
    <location>
        <begin position="19"/>
        <end position="252"/>
    </location>
</feature>
<feature type="transmembrane region" description="Helical" evidence="7">
    <location>
        <begin position="278"/>
        <end position="299"/>
    </location>
</feature>
<dbReference type="EMBL" id="JRHH01000004">
    <property type="protein sequence ID" value="KGD67792.1"/>
    <property type="molecule type" value="Genomic_DNA"/>
</dbReference>
<keyword evidence="6 7" id="KW-0472">Membrane</keyword>
<dbReference type="AlphaFoldDB" id="A0A095ST81"/>
<comment type="similarity">
    <text evidence="2">Belongs to the ABC-4 integral membrane protein family. LolC/E subfamily.</text>
</comment>
<evidence type="ECO:0000313" key="11">
    <source>
        <dbReference type="Proteomes" id="UP000029554"/>
    </source>
</evidence>
<evidence type="ECO:0000256" key="5">
    <source>
        <dbReference type="ARBA" id="ARBA00022989"/>
    </source>
</evidence>
<feature type="transmembrane region" description="Helical" evidence="7">
    <location>
        <begin position="20"/>
        <end position="43"/>
    </location>
</feature>